<dbReference type="AlphaFoldDB" id="A0AAN8MSL8"/>
<protein>
    <submittedName>
        <fullName evidence="2">Uncharacterized protein</fullName>
    </submittedName>
</protein>
<proteinExistence type="predicted"/>
<dbReference type="Proteomes" id="UP001313282">
    <property type="component" value="Unassembled WGS sequence"/>
</dbReference>
<name>A0AAN8MSL8_9PEZI</name>
<comment type="caution">
    <text evidence="2">The sequence shown here is derived from an EMBL/GenBank/DDBJ whole genome shotgun (WGS) entry which is preliminary data.</text>
</comment>
<keyword evidence="3" id="KW-1185">Reference proteome</keyword>
<accession>A0AAN8MSL8</accession>
<reference evidence="2 3" key="1">
    <citation type="submission" date="2019-10" db="EMBL/GenBank/DDBJ databases">
        <authorList>
            <person name="Palmer J.M."/>
        </authorList>
    </citation>
    <scope>NUCLEOTIDE SEQUENCE [LARGE SCALE GENOMIC DNA]</scope>
    <source>
        <strain evidence="2 3">TWF718</strain>
    </source>
</reference>
<organism evidence="2 3">
    <name type="scientific">Orbilia javanica</name>
    <dbReference type="NCBI Taxonomy" id="47235"/>
    <lineage>
        <taxon>Eukaryota</taxon>
        <taxon>Fungi</taxon>
        <taxon>Dikarya</taxon>
        <taxon>Ascomycota</taxon>
        <taxon>Pezizomycotina</taxon>
        <taxon>Orbiliomycetes</taxon>
        <taxon>Orbiliales</taxon>
        <taxon>Orbiliaceae</taxon>
        <taxon>Orbilia</taxon>
    </lineage>
</organism>
<feature type="region of interest" description="Disordered" evidence="1">
    <location>
        <begin position="1"/>
        <end position="79"/>
    </location>
</feature>
<dbReference type="EMBL" id="JAVHNR010000002">
    <property type="protein sequence ID" value="KAK6351558.1"/>
    <property type="molecule type" value="Genomic_DNA"/>
</dbReference>
<evidence type="ECO:0000313" key="2">
    <source>
        <dbReference type="EMBL" id="KAK6351558.1"/>
    </source>
</evidence>
<feature type="compositionally biased region" description="Low complexity" evidence="1">
    <location>
        <begin position="51"/>
        <end position="61"/>
    </location>
</feature>
<evidence type="ECO:0000256" key="1">
    <source>
        <dbReference type="SAM" id="MobiDB-lite"/>
    </source>
</evidence>
<gene>
    <name evidence="2" type="ORF">TWF718_004716</name>
</gene>
<sequence>MPAPPSFDAPNPTSPYNNTYQQQAAQRQSLYQRAQAQNFNQFGPGTGQSGGNNNNSSNNGNVDNKSLIGGRYKIYPREL</sequence>
<feature type="compositionally biased region" description="Low complexity" evidence="1">
    <location>
        <begin position="20"/>
        <end position="37"/>
    </location>
</feature>
<evidence type="ECO:0000313" key="3">
    <source>
        <dbReference type="Proteomes" id="UP001313282"/>
    </source>
</evidence>